<gene>
    <name evidence="2" type="ORF">BGZ80_005592</name>
</gene>
<proteinExistence type="predicted"/>
<feature type="compositionally biased region" description="Low complexity" evidence="1">
    <location>
        <begin position="262"/>
        <end position="271"/>
    </location>
</feature>
<organism evidence="2 3">
    <name type="scientific">Entomortierella chlamydospora</name>
    <dbReference type="NCBI Taxonomy" id="101097"/>
    <lineage>
        <taxon>Eukaryota</taxon>
        <taxon>Fungi</taxon>
        <taxon>Fungi incertae sedis</taxon>
        <taxon>Mucoromycota</taxon>
        <taxon>Mortierellomycotina</taxon>
        <taxon>Mortierellomycetes</taxon>
        <taxon>Mortierellales</taxon>
        <taxon>Mortierellaceae</taxon>
        <taxon>Entomortierella</taxon>
    </lineage>
</organism>
<evidence type="ECO:0000256" key="1">
    <source>
        <dbReference type="SAM" id="MobiDB-lite"/>
    </source>
</evidence>
<feature type="region of interest" description="Disordered" evidence="1">
    <location>
        <begin position="1"/>
        <end position="116"/>
    </location>
</feature>
<feature type="compositionally biased region" description="Polar residues" evidence="1">
    <location>
        <begin position="1"/>
        <end position="11"/>
    </location>
</feature>
<feature type="non-terminal residue" evidence="2">
    <location>
        <position position="1"/>
    </location>
</feature>
<dbReference type="EMBL" id="JAAAID010002752">
    <property type="protein sequence ID" value="KAG0004613.1"/>
    <property type="molecule type" value="Genomic_DNA"/>
</dbReference>
<feature type="compositionally biased region" description="Polar residues" evidence="1">
    <location>
        <begin position="286"/>
        <end position="308"/>
    </location>
</feature>
<feature type="compositionally biased region" description="Polar residues" evidence="1">
    <location>
        <begin position="71"/>
        <end position="86"/>
    </location>
</feature>
<sequence length="363" mass="37154">RTLSNGSSTAVSPRRAKVSSLAQMDISSVPYSPKSNPGSAPVASTNSSRGPSATYNSTNTNAPVRAPSVKVRTSNSVTATSPSRNPSGGGSTISSSRKDSGSVTSDDGTISEDSDLTRDEMLFTGGQANVGGGITLPFGTSKRPASIGGPVYGVGIKLGATTVSGGNGLSRHRSSSSIIGLSSGSIISGITPKPMRMAAGATIKIDSPNNHSGNYTSISSSHSSLGLSSAPGSTVGSQMSPNTTGLTSSATMPIWSTPSSPSLSRNGSFRRSGGGGGDDGSSTISVNSTNPHHPNVRSNKNIGSANIKQTEESRRNEEAARTRRKIQDLEISNSSLLNLNQSLETTNRKLVAEIQELKTRIQS</sequence>
<feature type="region of interest" description="Disordered" evidence="1">
    <location>
        <begin position="214"/>
        <end position="323"/>
    </location>
</feature>
<protein>
    <submittedName>
        <fullName evidence="2">Uncharacterized protein</fullName>
    </submittedName>
</protein>
<feature type="compositionally biased region" description="Basic and acidic residues" evidence="1">
    <location>
        <begin position="309"/>
        <end position="323"/>
    </location>
</feature>
<accession>A0A9P6MJU1</accession>
<evidence type="ECO:0000313" key="3">
    <source>
        <dbReference type="Proteomes" id="UP000703661"/>
    </source>
</evidence>
<reference evidence="2" key="1">
    <citation type="journal article" date="2020" name="Fungal Divers.">
        <title>Resolving the Mortierellaceae phylogeny through synthesis of multi-gene phylogenetics and phylogenomics.</title>
        <authorList>
            <person name="Vandepol N."/>
            <person name="Liber J."/>
            <person name="Desiro A."/>
            <person name="Na H."/>
            <person name="Kennedy M."/>
            <person name="Barry K."/>
            <person name="Grigoriev I.V."/>
            <person name="Miller A.N."/>
            <person name="O'Donnell K."/>
            <person name="Stajich J.E."/>
            <person name="Bonito G."/>
        </authorList>
    </citation>
    <scope>NUCLEOTIDE SEQUENCE</scope>
    <source>
        <strain evidence="2">NRRL 2769</strain>
    </source>
</reference>
<comment type="caution">
    <text evidence="2">The sequence shown here is derived from an EMBL/GenBank/DDBJ whole genome shotgun (WGS) entry which is preliminary data.</text>
</comment>
<feature type="compositionally biased region" description="Polar residues" evidence="1">
    <location>
        <begin position="20"/>
        <end position="62"/>
    </location>
</feature>
<evidence type="ECO:0000313" key="2">
    <source>
        <dbReference type="EMBL" id="KAG0004613.1"/>
    </source>
</evidence>
<feature type="compositionally biased region" description="Low complexity" evidence="1">
    <location>
        <begin position="214"/>
        <end position="233"/>
    </location>
</feature>
<feature type="compositionally biased region" description="Polar residues" evidence="1">
    <location>
        <begin position="234"/>
        <end position="261"/>
    </location>
</feature>
<dbReference type="AlphaFoldDB" id="A0A9P6MJU1"/>
<keyword evidence="3" id="KW-1185">Reference proteome</keyword>
<name>A0A9P6MJU1_9FUNG</name>
<dbReference type="Proteomes" id="UP000703661">
    <property type="component" value="Unassembled WGS sequence"/>
</dbReference>